<accession>A0A5S5AXL4</accession>
<evidence type="ECO:0008006" key="3">
    <source>
        <dbReference type="Google" id="ProtNLM"/>
    </source>
</evidence>
<protein>
    <recommendedName>
        <fullName evidence="3">Flp pilus-assembly TadE/G-like protein</fullName>
    </recommendedName>
</protein>
<evidence type="ECO:0000313" key="2">
    <source>
        <dbReference type="Proteomes" id="UP000322294"/>
    </source>
</evidence>
<organism evidence="1 2">
    <name type="scientific">Thermosediminibacter litoriperuensis</name>
    <dbReference type="NCBI Taxonomy" id="291989"/>
    <lineage>
        <taxon>Bacteria</taxon>
        <taxon>Bacillati</taxon>
        <taxon>Bacillota</taxon>
        <taxon>Clostridia</taxon>
        <taxon>Thermosediminibacterales</taxon>
        <taxon>Thermosediminibacteraceae</taxon>
        <taxon>Thermosediminibacter</taxon>
    </lineage>
</organism>
<sequence>MRMSRWFTDLFRRSAKSMRDKRGSGTIIFGLLFLIPFMTFSMFLVESKFLYSIKNAADDAVTAAALAALKSVNPLDIAYGEYVLDANAARDTFYEYLRNNMKLDAGMNPLPGSVAVGPVYVDEFIVYNPESYPAFCPRGTYIKNTAIHVVLRFKTRRPVLKGLFGEYVDITLHRDVDNYYNLQEE</sequence>
<gene>
    <name evidence="1" type="ORF">LZ11_00885</name>
</gene>
<dbReference type="OrthoDB" id="1739152at2"/>
<keyword evidence="2" id="KW-1185">Reference proteome</keyword>
<comment type="caution">
    <text evidence="1">The sequence shown here is derived from an EMBL/GenBank/DDBJ whole genome shotgun (WGS) entry which is preliminary data.</text>
</comment>
<proteinExistence type="predicted"/>
<dbReference type="EMBL" id="VNHO01000007">
    <property type="protein sequence ID" value="TYP56822.1"/>
    <property type="molecule type" value="Genomic_DNA"/>
</dbReference>
<name>A0A5S5AXL4_9FIRM</name>
<dbReference type="Proteomes" id="UP000322294">
    <property type="component" value="Unassembled WGS sequence"/>
</dbReference>
<dbReference type="AlphaFoldDB" id="A0A5S5AXL4"/>
<reference evidence="1 2" key="1">
    <citation type="submission" date="2019-07" db="EMBL/GenBank/DDBJ databases">
        <title>Genomic Encyclopedia of Type Strains, Phase I: the one thousand microbial genomes (KMG-I) project.</title>
        <authorList>
            <person name="Kyrpides N."/>
        </authorList>
    </citation>
    <scope>NUCLEOTIDE SEQUENCE [LARGE SCALE GENOMIC DNA]</scope>
    <source>
        <strain evidence="1 2">DSM 16647</strain>
    </source>
</reference>
<evidence type="ECO:0000313" key="1">
    <source>
        <dbReference type="EMBL" id="TYP56822.1"/>
    </source>
</evidence>